<dbReference type="SUPFAM" id="SSF51338">
    <property type="entry name" value="Composite domain of metallo-dependent hydrolases"/>
    <property type="match status" value="1"/>
</dbReference>
<dbReference type="InterPro" id="IPR011059">
    <property type="entry name" value="Metal-dep_hydrolase_composite"/>
</dbReference>
<dbReference type="GO" id="GO:0004038">
    <property type="term" value="F:allantoinase activity"/>
    <property type="evidence" value="ECO:0007669"/>
    <property type="project" value="UniProtKB-EC"/>
</dbReference>
<name>A0A380FDQ7_STAGA</name>
<dbReference type="AlphaFoldDB" id="A0A380FDQ7"/>
<accession>A0A380FDQ7</accession>
<proteinExistence type="predicted"/>
<keyword evidence="1" id="KW-0378">Hydrolase</keyword>
<dbReference type="EC" id="3.5.2.5" evidence="1"/>
<evidence type="ECO:0000313" key="2">
    <source>
        <dbReference type="Proteomes" id="UP000255277"/>
    </source>
</evidence>
<dbReference type="EMBL" id="UHDK01000001">
    <property type="protein sequence ID" value="SUM31374.1"/>
    <property type="molecule type" value="Genomic_DNA"/>
</dbReference>
<reference evidence="1 2" key="1">
    <citation type="submission" date="2018-06" db="EMBL/GenBank/DDBJ databases">
        <authorList>
            <consortium name="Pathogen Informatics"/>
            <person name="Doyle S."/>
        </authorList>
    </citation>
    <scope>NUCLEOTIDE SEQUENCE [LARGE SCALE GENOMIC DNA]</scope>
    <source>
        <strain evidence="1 2">NCTC12195</strain>
    </source>
</reference>
<protein>
    <submittedName>
        <fullName evidence="1">Putative allantoinase</fullName>
        <ecNumber evidence="1">3.5.2.5</ecNumber>
    </submittedName>
</protein>
<organism evidence="1 2">
    <name type="scientific">Staphylococcus gallinarum</name>
    <dbReference type="NCBI Taxonomy" id="1293"/>
    <lineage>
        <taxon>Bacteria</taxon>
        <taxon>Bacillati</taxon>
        <taxon>Bacillota</taxon>
        <taxon>Bacilli</taxon>
        <taxon>Bacillales</taxon>
        <taxon>Staphylococcaceae</taxon>
        <taxon>Staphylococcus</taxon>
    </lineage>
</organism>
<dbReference type="Proteomes" id="UP000255277">
    <property type="component" value="Unassembled WGS sequence"/>
</dbReference>
<dbReference type="Gene3D" id="2.30.40.10">
    <property type="entry name" value="Urease, subunit C, domain 1"/>
    <property type="match status" value="1"/>
</dbReference>
<sequence>MYDKGSIEIGKDADFVFIKPDSPYTLTEADLEYRNKMRPISWLEKLEHK</sequence>
<evidence type="ECO:0000313" key="1">
    <source>
        <dbReference type="EMBL" id="SUM31374.1"/>
    </source>
</evidence>
<gene>
    <name evidence="1" type="primary">allB_4</name>
    <name evidence="1" type="ORF">NCTC12195_00784</name>
</gene>